<proteinExistence type="predicted"/>
<accession>A0A396AH06</accession>
<dbReference type="AlphaFoldDB" id="A0A396AH06"/>
<dbReference type="EMBL" id="QSIQ01000003">
    <property type="protein sequence ID" value="RHD05475.1"/>
    <property type="molecule type" value="Genomic_DNA"/>
</dbReference>
<evidence type="ECO:0000313" key="2">
    <source>
        <dbReference type="Proteomes" id="UP000266391"/>
    </source>
</evidence>
<dbReference type="Proteomes" id="UP000266391">
    <property type="component" value="Unassembled WGS sequence"/>
</dbReference>
<protein>
    <recommendedName>
        <fullName evidence="3">Phosphoglycerate mutase</fullName>
    </recommendedName>
</protein>
<evidence type="ECO:0008006" key="3">
    <source>
        <dbReference type="Google" id="ProtNLM"/>
    </source>
</evidence>
<comment type="caution">
    <text evidence="1">The sequence shown here is derived from an EMBL/GenBank/DDBJ whole genome shotgun (WGS) entry which is preliminary data.</text>
</comment>
<reference evidence="1 2" key="1">
    <citation type="submission" date="2018-08" db="EMBL/GenBank/DDBJ databases">
        <title>A genome reference for cultivated species of the human gut microbiota.</title>
        <authorList>
            <person name="Zou Y."/>
            <person name="Xue W."/>
            <person name="Luo G."/>
        </authorList>
    </citation>
    <scope>NUCLEOTIDE SEQUENCE [LARGE SCALE GENOMIC DNA]</scope>
    <source>
        <strain evidence="1 2">AM32-8LB</strain>
    </source>
</reference>
<organism evidence="1 2">
    <name type="scientific">Roseburia inulinivorans</name>
    <dbReference type="NCBI Taxonomy" id="360807"/>
    <lineage>
        <taxon>Bacteria</taxon>
        <taxon>Bacillati</taxon>
        <taxon>Bacillota</taxon>
        <taxon>Clostridia</taxon>
        <taxon>Lachnospirales</taxon>
        <taxon>Lachnospiraceae</taxon>
        <taxon>Roseburia</taxon>
    </lineage>
</organism>
<sequence>MHRISNQNKNRNGDFKMNKAVIYFGATGNEAADQMVMQVLEEYCAVNGYEVVAVISENARPEGMTFPMKFAFVGMAEVEDVDVVVTLMSDMVGDCEETIMDNIIMLGEHGITVETANDDMAGYYQKMEQAGKKEDNGIVSLADFMAVFFRRLRADR</sequence>
<name>A0A396AH06_9FIRM</name>
<gene>
    <name evidence="1" type="ORF">DW813_03840</name>
</gene>
<evidence type="ECO:0000313" key="1">
    <source>
        <dbReference type="EMBL" id="RHD05475.1"/>
    </source>
</evidence>